<evidence type="ECO:0000256" key="1">
    <source>
        <dbReference type="SAM" id="MobiDB-lite"/>
    </source>
</evidence>
<organism evidence="3 4">
    <name type="scientific">Cinchona calisaya</name>
    <dbReference type="NCBI Taxonomy" id="153742"/>
    <lineage>
        <taxon>Eukaryota</taxon>
        <taxon>Viridiplantae</taxon>
        <taxon>Streptophyta</taxon>
        <taxon>Embryophyta</taxon>
        <taxon>Tracheophyta</taxon>
        <taxon>Spermatophyta</taxon>
        <taxon>Magnoliopsida</taxon>
        <taxon>eudicotyledons</taxon>
        <taxon>Gunneridae</taxon>
        <taxon>Pentapetalae</taxon>
        <taxon>asterids</taxon>
        <taxon>lamiids</taxon>
        <taxon>Gentianales</taxon>
        <taxon>Rubiaceae</taxon>
        <taxon>Cinchonoideae</taxon>
        <taxon>Cinchoneae</taxon>
        <taxon>Cinchona</taxon>
    </lineage>
</organism>
<feature type="chain" id="PRO_5044763321" evidence="2">
    <location>
        <begin position="21"/>
        <end position="98"/>
    </location>
</feature>
<sequence length="98" mass="10784">MKSLYCYFLSFLLIQELQLPLQLRCVAVLTTDPAASSEGHQLPYGLMKAEEMQSIRLMRSLPSPPPPPQPDQPNHWRRAIPGTPSAKAPSVPAPPPPS</sequence>
<evidence type="ECO:0000256" key="2">
    <source>
        <dbReference type="SAM" id="SignalP"/>
    </source>
</evidence>
<keyword evidence="2" id="KW-0732">Signal</keyword>
<dbReference type="Proteomes" id="UP001630127">
    <property type="component" value="Unassembled WGS sequence"/>
</dbReference>
<reference evidence="3 4" key="1">
    <citation type="submission" date="2024-11" db="EMBL/GenBank/DDBJ databases">
        <title>A near-complete genome assembly of Cinchona calisaya.</title>
        <authorList>
            <person name="Lian D.C."/>
            <person name="Zhao X.W."/>
            <person name="Wei L."/>
        </authorList>
    </citation>
    <scope>NUCLEOTIDE SEQUENCE [LARGE SCALE GENOMIC DNA]</scope>
    <source>
        <tissue evidence="3">Nenye</tissue>
    </source>
</reference>
<comment type="caution">
    <text evidence="3">The sequence shown here is derived from an EMBL/GenBank/DDBJ whole genome shotgun (WGS) entry which is preliminary data.</text>
</comment>
<gene>
    <name evidence="3" type="ORF">ACH5RR_019117</name>
</gene>
<evidence type="ECO:0000313" key="3">
    <source>
        <dbReference type="EMBL" id="KAL3520968.1"/>
    </source>
</evidence>
<accession>A0ABD2ZTL1</accession>
<feature type="compositionally biased region" description="Pro residues" evidence="1">
    <location>
        <begin position="62"/>
        <end position="71"/>
    </location>
</feature>
<feature type="region of interest" description="Disordered" evidence="1">
    <location>
        <begin position="58"/>
        <end position="98"/>
    </location>
</feature>
<keyword evidence="4" id="KW-1185">Reference proteome</keyword>
<name>A0ABD2ZTL1_9GENT</name>
<dbReference type="AlphaFoldDB" id="A0ABD2ZTL1"/>
<proteinExistence type="predicted"/>
<feature type="signal peptide" evidence="2">
    <location>
        <begin position="1"/>
        <end position="20"/>
    </location>
</feature>
<dbReference type="EMBL" id="JBJUIK010000008">
    <property type="protein sequence ID" value="KAL3520968.1"/>
    <property type="molecule type" value="Genomic_DNA"/>
</dbReference>
<protein>
    <submittedName>
        <fullName evidence="3">Uncharacterized protein</fullName>
    </submittedName>
</protein>
<evidence type="ECO:0000313" key="4">
    <source>
        <dbReference type="Proteomes" id="UP001630127"/>
    </source>
</evidence>